<dbReference type="PANTHER" id="PTHR11437">
    <property type="entry name" value="RIBONUCLEASE"/>
    <property type="match status" value="1"/>
</dbReference>
<keyword evidence="3" id="KW-0964">Secreted</keyword>
<feature type="transmembrane region" description="Helical" evidence="8">
    <location>
        <begin position="169"/>
        <end position="186"/>
    </location>
</feature>
<accession>W0UVH0</accession>
<evidence type="ECO:0000256" key="3">
    <source>
        <dbReference type="ARBA" id="ARBA00022525"/>
    </source>
</evidence>
<reference evidence="11" key="4">
    <citation type="journal article" date="2019" name="Gene Rep">
        <title>Eutherian third-party data gene collections.</title>
        <authorList>
            <person name="Premzl M."/>
        </authorList>
    </citation>
    <scope>NUCLEOTIDE SEQUENCE</scope>
</reference>
<keyword evidence="8" id="KW-0812">Transmembrane</keyword>
<feature type="domain" description="Ribonuclease A-domain" evidence="10">
    <location>
        <begin position="28"/>
        <end position="154"/>
    </location>
</feature>
<dbReference type="EMBL" id="AAKN02019194">
    <property type="status" value="NOT_ANNOTATED_CDS"/>
    <property type="molecule type" value="Genomic_DNA"/>
</dbReference>
<dbReference type="STRING" id="10141.ENSCPOP00000030314"/>
<dbReference type="GO" id="GO:0004540">
    <property type="term" value="F:RNA nuclease activity"/>
    <property type="evidence" value="ECO:0007669"/>
    <property type="project" value="TreeGrafter"/>
</dbReference>
<feature type="chain" id="PRO_5014109442" description="Ribonuclease K6" evidence="9">
    <location>
        <begin position="27"/>
        <end position="187"/>
    </location>
</feature>
<feature type="signal peptide" evidence="9">
    <location>
        <begin position="1"/>
        <end position="26"/>
    </location>
</feature>
<dbReference type="Proteomes" id="UP000005447">
    <property type="component" value="Unassembled WGS sequence"/>
</dbReference>
<keyword evidence="13" id="KW-1185">Reference proteome</keyword>
<evidence type="ECO:0000313" key="13">
    <source>
        <dbReference type="Proteomes" id="UP000005447"/>
    </source>
</evidence>
<dbReference type="GO" id="GO:0003676">
    <property type="term" value="F:nucleic acid binding"/>
    <property type="evidence" value="ECO:0007669"/>
    <property type="project" value="InterPro"/>
</dbReference>
<evidence type="ECO:0000256" key="4">
    <source>
        <dbReference type="ARBA" id="ARBA00022729"/>
    </source>
</evidence>
<reference evidence="11" key="2">
    <citation type="journal article" date="2014" name="Mol. Genet. Genomics">
        <title>Comparative genomic analysis of eutherian ribonuclease A genes.</title>
        <authorList>
            <person name="Premzl M."/>
        </authorList>
    </citation>
    <scope>NUCLEOTIDE SEQUENCE</scope>
</reference>
<keyword evidence="8" id="KW-1133">Transmembrane helix</keyword>
<dbReference type="InterPro" id="IPR036816">
    <property type="entry name" value="RNaseA-like_dom_sf"/>
</dbReference>
<name>W0UVH0_CAVPO</name>
<evidence type="ECO:0000256" key="9">
    <source>
        <dbReference type="SAM" id="SignalP"/>
    </source>
</evidence>
<dbReference type="GO" id="GO:0005576">
    <property type="term" value="C:extracellular region"/>
    <property type="evidence" value="ECO:0007669"/>
    <property type="project" value="UniProtKB-SubCell"/>
</dbReference>
<evidence type="ECO:0000256" key="7">
    <source>
        <dbReference type="ARBA" id="ARBA00045485"/>
    </source>
</evidence>
<comment type="subcellular location">
    <subcellularLocation>
        <location evidence="1">Secreted</location>
    </subcellularLocation>
</comment>
<dbReference type="Bgee" id="ENSCPOG00000031798">
    <property type="expression patterns" value="Expressed in uterine cervix and 4 other cell types or tissues"/>
</dbReference>
<comment type="similarity">
    <text evidence="2">Belongs to the pancreatic ribonuclease family.</text>
</comment>
<dbReference type="InterPro" id="IPR001427">
    <property type="entry name" value="RNaseA"/>
</dbReference>
<evidence type="ECO:0000313" key="12">
    <source>
        <dbReference type="Ensembl" id="ENSCPOP00000030314.1"/>
    </source>
</evidence>
<sequence>MVRAVRFPLLLLLCLFGLLCPFWAVSQDLTPFQMFQHKHVQPDPRPCDPAMTAVNELEKNHKCRPTNTFLHNSLQNVIDVCTLPNQLCRNGQNNCHQSIHPVKMTVCQLTKGQYPNCYYRTDSTLKNFTVACEPPQQEDPRQYPLVPVHFDAIVHNSQRFSSVLTGSCYYSLFCIFGLLFFLLHLLF</sequence>
<dbReference type="Gene3D" id="3.10.130.10">
    <property type="entry name" value="Ribonuclease A-like domain"/>
    <property type="match status" value="1"/>
</dbReference>
<evidence type="ECO:0000256" key="5">
    <source>
        <dbReference type="ARBA" id="ARBA00023157"/>
    </source>
</evidence>
<dbReference type="Pfam" id="PF00074">
    <property type="entry name" value="RnaseA"/>
    <property type="match status" value="1"/>
</dbReference>
<dbReference type="Ensembl" id="ENSCPOT00000042169.1">
    <property type="protein sequence ID" value="ENSCPOP00000030314.1"/>
    <property type="gene ID" value="ENSCPOG00000031798.1"/>
</dbReference>
<evidence type="ECO:0000256" key="1">
    <source>
        <dbReference type="ARBA" id="ARBA00004613"/>
    </source>
</evidence>
<reference evidence="11" key="3">
    <citation type="journal article" date="2016" name="Data Brief">
        <title>Curated eutherian third party data gene data sets.</title>
        <authorList>
            <person name="Premzl M."/>
        </authorList>
    </citation>
    <scope>NUCLEOTIDE SEQUENCE</scope>
</reference>
<protein>
    <recommendedName>
        <fullName evidence="6">Ribonuclease K6</fullName>
    </recommendedName>
</protein>
<reference evidence="13" key="1">
    <citation type="journal article" date="2011" name="Nature">
        <title>A high-resolution map of human evolutionary constraint using 29 mammals.</title>
        <authorList>
            <person name="Lindblad-Toh K."/>
            <person name="Garber M."/>
            <person name="Zuk O."/>
            <person name="Lin M.F."/>
            <person name="Parker B.J."/>
            <person name="Washietl S."/>
            <person name="Kheradpour P."/>
            <person name="Ernst J."/>
            <person name="Jordan G."/>
            <person name="Mauceli E."/>
            <person name="Ward L.D."/>
            <person name="Lowe C.B."/>
            <person name="Holloway A.K."/>
            <person name="Clamp M."/>
            <person name="Gnerre S."/>
            <person name="Alfoldi J."/>
            <person name="Beal K."/>
            <person name="Chang J."/>
            <person name="Clawson H."/>
            <person name="Cuff J."/>
            <person name="Di Palma F."/>
            <person name="Fitzgerald S."/>
            <person name="Flicek P."/>
            <person name="Guttman M."/>
            <person name="Hubisz M.J."/>
            <person name="Jaffe D.B."/>
            <person name="Jungreis I."/>
            <person name="Kent W.J."/>
            <person name="Kostka D."/>
            <person name="Lara M."/>
            <person name="Martins A.L."/>
            <person name="Massingham T."/>
            <person name="Moltke I."/>
            <person name="Raney B.J."/>
            <person name="Rasmussen M.D."/>
            <person name="Robinson J."/>
            <person name="Stark A."/>
            <person name="Vilella A.J."/>
            <person name="Wen J."/>
            <person name="Xie X."/>
            <person name="Zody M.C."/>
            <person name="Baldwin J."/>
            <person name="Bloom T."/>
            <person name="Chin C.W."/>
            <person name="Heiman D."/>
            <person name="Nicol R."/>
            <person name="Nusbaum C."/>
            <person name="Young S."/>
            <person name="Wilkinson J."/>
            <person name="Worley K.C."/>
            <person name="Kovar C.L."/>
            <person name="Muzny D.M."/>
            <person name="Gibbs R.A."/>
            <person name="Cree A."/>
            <person name="Dihn H.H."/>
            <person name="Fowler G."/>
            <person name="Jhangiani S."/>
            <person name="Joshi V."/>
            <person name="Lee S."/>
            <person name="Lewis L.R."/>
            <person name="Nazareth L.V."/>
            <person name="Okwuonu G."/>
            <person name="Santibanez J."/>
            <person name="Warren W.C."/>
            <person name="Mardis E.R."/>
            <person name="Weinstock G.M."/>
            <person name="Wilson R.K."/>
            <person name="Delehaunty K."/>
            <person name="Dooling D."/>
            <person name="Fronik C."/>
            <person name="Fulton L."/>
            <person name="Fulton B."/>
            <person name="Graves T."/>
            <person name="Minx P."/>
            <person name="Sodergren E."/>
            <person name="Birney E."/>
            <person name="Margulies E.H."/>
            <person name="Herrero J."/>
            <person name="Green E.D."/>
            <person name="Haussler D."/>
            <person name="Siepel A."/>
            <person name="Goldman N."/>
            <person name="Pollard K.S."/>
            <person name="Pedersen J.S."/>
            <person name="Lander E.S."/>
            <person name="Kellis M."/>
        </authorList>
    </citation>
    <scope>NUCLEOTIDE SEQUENCE [LARGE SCALE GENOMIC DNA]</scope>
    <source>
        <strain evidence="13">2N</strain>
    </source>
</reference>
<dbReference type="PANTHER" id="PTHR11437:SF4">
    <property type="entry name" value="RIBONUCLEASE K6"/>
    <property type="match status" value="1"/>
</dbReference>
<evidence type="ECO:0000256" key="8">
    <source>
        <dbReference type="SAM" id="Phobius"/>
    </source>
</evidence>
<dbReference type="PRINTS" id="PR00794">
    <property type="entry name" value="RIBONUCLEASE"/>
</dbReference>
<dbReference type="InterPro" id="IPR023412">
    <property type="entry name" value="RNaseA_domain"/>
</dbReference>
<evidence type="ECO:0000256" key="6">
    <source>
        <dbReference type="ARBA" id="ARBA00039800"/>
    </source>
</evidence>
<evidence type="ECO:0000256" key="2">
    <source>
        <dbReference type="ARBA" id="ARBA00005600"/>
    </source>
</evidence>
<dbReference type="GeneTree" id="ENSGT00940000161733"/>
<dbReference type="OMA" id="HVCTLAN"/>
<dbReference type="VEuPathDB" id="HostDB:ENSCPOG00000031798"/>
<keyword evidence="4 9" id="KW-0732">Signal</keyword>
<keyword evidence="5" id="KW-1015">Disulfide bond</keyword>
<dbReference type="SMART" id="SM00092">
    <property type="entry name" value="RNAse_Pc"/>
    <property type="match status" value="1"/>
</dbReference>
<gene>
    <name evidence="11" type="primary">RAD2</name>
</gene>
<reference evidence="12" key="5">
    <citation type="submission" date="2025-05" db="UniProtKB">
        <authorList>
            <consortium name="Ensembl"/>
        </authorList>
    </citation>
    <scope>IDENTIFICATION</scope>
    <source>
        <strain evidence="12">2N</strain>
    </source>
</reference>
<keyword evidence="8" id="KW-0472">Membrane</keyword>
<organism evidence="11">
    <name type="scientific">Cavia porcellus</name>
    <name type="common">Guinea pig</name>
    <dbReference type="NCBI Taxonomy" id="10141"/>
    <lineage>
        <taxon>Eukaryota</taxon>
        <taxon>Metazoa</taxon>
        <taxon>Chordata</taxon>
        <taxon>Craniata</taxon>
        <taxon>Vertebrata</taxon>
        <taxon>Euteleostomi</taxon>
        <taxon>Mammalia</taxon>
        <taxon>Eutheria</taxon>
        <taxon>Euarchontoglires</taxon>
        <taxon>Glires</taxon>
        <taxon>Rodentia</taxon>
        <taxon>Hystricomorpha</taxon>
        <taxon>Caviidae</taxon>
        <taxon>Cavia</taxon>
    </lineage>
</organism>
<proteinExistence type="inferred from homology"/>
<dbReference type="SUPFAM" id="SSF54076">
    <property type="entry name" value="RNase A-like"/>
    <property type="match status" value="1"/>
</dbReference>
<dbReference type="AlphaFoldDB" id="W0UVH0"/>
<evidence type="ECO:0000313" key="11">
    <source>
        <dbReference type="EMBL" id="CDG32053.1"/>
    </source>
</evidence>
<evidence type="ECO:0000259" key="10">
    <source>
        <dbReference type="SMART" id="SM00092"/>
    </source>
</evidence>
<dbReference type="GO" id="GO:0050830">
    <property type="term" value="P:defense response to Gram-positive bacterium"/>
    <property type="evidence" value="ECO:0007669"/>
    <property type="project" value="TreeGrafter"/>
</dbReference>
<dbReference type="CDD" id="cd06265">
    <property type="entry name" value="RNase_A_canonical"/>
    <property type="match status" value="1"/>
</dbReference>
<dbReference type="EMBL" id="HG328977">
    <property type="protein sequence ID" value="CDG32053.1"/>
    <property type="molecule type" value="Genomic_DNA"/>
</dbReference>
<comment type="function">
    <text evidence="7">Ribonuclease which shows a preference for the pyrimidines uridine and cytosine. Has potent antibacterial activity against a range of Gram-positive and Gram-negative bacteria, including P.aeruginosa, A.baumanii, M.luteus, S.aureus, E.faecalis, E.faecium, S.saprophyticus and E.coli. Causes loss of bacterial membrane integrity, and also promotes agglutination of Gram-negative bacteria. Probably contributes to urinary tract sterility. Bactericidal activity is independent of RNase activity.</text>
</comment>